<evidence type="ECO:0000313" key="2">
    <source>
        <dbReference type="Proteomes" id="UP000062963"/>
    </source>
</evidence>
<dbReference type="Proteomes" id="UP000062963">
    <property type="component" value="Chromosome"/>
</dbReference>
<dbReference type="AlphaFoldDB" id="A0A0K2JET1"/>
<dbReference type="RefSeq" id="WP_053390336.1">
    <property type="nucleotide sequence ID" value="NZ_CP010899.1"/>
</dbReference>
<dbReference type="OrthoDB" id="391368at2"/>
<reference evidence="1 2" key="1">
    <citation type="journal article" date="2015" name="Genome Announc.">
        <title>Complete Genome Sequence of Spiroplasma kunkelii Strain CR2-3x, Causal Agent of Corn Stunt Disease in Zea mays L.</title>
        <authorList>
            <person name="Davis R.E."/>
            <person name="Shao J."/>
            <person name="Dally E.L."/>
            <person name="Zhao Y."/>
            <person name="Gasparich G.E."/>
            <person name="Gaynor B.J."/>
            <person name="Athey J.C."/>
            <person name="Harrison N.A."/>
            <person name="Donofrio N."/>
        </authorList>
    </citation>
    <scope>NUCLEOTIDE SEQUENCE [LARGE SCALE GENOMIC DNA]</scope>
    <source>
        <strain evidence="1 2">CR2-3x</strain>
    </source>
</reference>
<keyword evidence="2" id="KW-1185">Reference proteome</keyword>
<dbReference type="PATRIC" id="fig|273035.7.peg.30"/>
<dbReference type="KEGG" id="skn:SKUN_0028"/>
<accession>A0A0K2JET1</accession>
<evidence type="ECO:0000313" key="1">
    <source>
        <dbReference type="EMBL" id="ALA96953.1"/>
    </source>
</evidence>
<protein>
    <submittedName>
        <fullName evidence="1">Uncharacterized protein</fullName>
    </submittedName>
</protein>
<proteinExistence type="predicted"/>
<dbReference type="STRING" id="273035.SKUN_0028"/>
<name>A0A0K2JET1_SPIKU</name>
<organism evidence="1 2">
    <name type="scientific">Spiroplasma kunkelii CR2-3x</name>
    <dbReference type="NCBI Taxonomy" id="273035"/>
    <lineage>
        <taxon>Bacteria</taxon>
        <taxon>Bacillati</taxon>
        <taxon>Mycoplasmatota</taxon>
        <taxon>Mollicutes</taxon>
        <taxon>Entomoplasmatales</taxon>
        <taxon>Spiroplasmataceae</taxon>
        <taxon>Spiroplasma</taxon>
    </lineage>
</organism>
<dbReference type="EMBL" id="CP010899">
    <property type="protein sequence ID" value="ALA96953.1"/>
    <property type="molecule type" value="Genomic_DNA"/>
</dbReference>
<sequence length="436" mass="50131">MNKLESFKLITLEEFKNWEGFDKLVAQYGKKLYDDTISNYLIEGITRASLQLDSICGYRLETEFPLLDPNSEIDKKRINYVKIACCLQTQYLIRTGIEYSTGGEISSDGITSYTYPTNMKIEFSPDIISLLEKAKFYKSQTLTKINPDNYGFTNQYNNGFGKSDTNHKDRPIMLSEADAKYVWKKSMFTSNTLSIIPWSSTEKSGIWQIEISQQLLENFINNYIKNISIKLDNKSIVYNSNNALSVPFDNDTIYYENNVWKAKESKPVEVNVPLFVDEDDGSIGLLISDDFDIEENKLSLSKVWELKFTVEVVQKILEGIGKKIRWESVPIPSFKPDSANFIDIPNFSEKYRYQVRISPTNRSTAEGNLRLDPPYFKEPKENKTLSKRQTVAFIDDMDKTHYSIALYNTTGRIYLTDGNTGSNVKINSVLILRQEV</sequence>
<gene>
    <name evidence="1" type="ORF">SKUN_0028</name>
</gene>